<dbReference type="InterPro" id="IPR006094">
    <property type="entry name" value="Oxid_FAD_bind_N"/>
</dbReference>
<comment type="cofactor">
    <cofactor evidence="1">
        <name>FAD</name>
        <dbReference type="ChEBI" id="CHEBI:57692"/>
    </cofactor>
</comment>
<name>A0ABW1KGY8_9ACTN</name>
<keyword evidence="4" id="KW-0274">FAD</keyword>
<evidence type="ECO:0000313" key="7">
    <source>
        <dbReference type="EMBL" id="MFC6020293.1"/>
    </source>
</evidence>
<evidence type="ECO:0000313" key="8">
    <source>
        <dbReference type="Proteomes" id="UP001596203"/>
    </source>
</evidence>
<protein>
    <submittedName>
        <fullName evidence="7">FAD-binding oxidoreductase</fullName>
    </submittedName>
</protein>
<evidence type="ECO:0000256" key="5">
    <source>
        <dbReference type="ARBA" id="ARBA00023002"/>
    </source>
</evidence>
<dbReference type="SUPFAM" id="SSF56176">
    <property type="entry name" value="FAD-binding/transporter-associated domain-like"/>
    <property type="match status" value="1"/>
</dbReference>
<dbReference type="PROSITE" id="PS00862">
    <property type="entry name" value="OX2_COVAL_FAD"/>
    <property type="match status" value="1"/>
</dbReference>
<dbReference type="PANTHER" id="PTHR42973">
    <property type="entry name" value="BINDING OXIDOREDUCTASE, PUTATIVE (AFU_ORTHOLOGUE AFUA_1G17690)-RELATED"/>
    <property type="match status" value="1"/>
</dbReference>
<dbReference type="Gene3D" id="3.30.43.10">
    <property type="entry name" value="Uridine Diphospho-n-acetylenolpyruvylglucosamine Reductase, domain 2"/>
    <property type="match status" value="1"/>
</dbReference>
<dbReference type="RefSeq" id="WP_377427326.1">
    <property type="nucleotide sequence ID" value="NZ_JBHSPR010000032.1"/>
</dbReference>
<dbReference type="Pfam" id="PF01565">
    <property type="entry name" value="FAD_binding_4"/>
    <property type="match status" value="1"/>
</dbReference>
<dbReference type="Pfam" id="PF08031">
    <property type="entry name" value="BBE"/>
    <property type="match status" value="1"/>
</dbReference>
<comment type="caution">
    <text evidence="7">The sequence shown here is derived from an EMBL/GenBank/DDBJ whole genome shotgun (WGS) entry which is preliminary data.</text>
</comment>
<dbReference type="Gene3D" id="3.40.462.20">
    <property type="match status" value="1"/>
</dbReference>
<keyword evidence="8" id="KW-1185">Reference proteome</keyword>
<proteinExistence type="inferred from homology"/>
<organism evidence="7 8">
    <name type="scientific">Plantactinospora solaniradicis</name>
    <dbReference type="NCBI Taxonomy" id="1723736"/>
    <lineage>
        <taxon>Bacteria</taxon>
        <taxon>Bacillati</taxon>
        <taxon>Actinomycetota</taxon>
        <taxon>Actinomycetes</taxon>
        <taxon>Micromonosporales</taxon>
        <taxon>Micromonosporaceae</taxon>
        <taxon>Plantactinospora</taxon>
    </lineage>
</organism>
<dbReference type="InterPro" id="IPR050416">
    <property type="entry name" value="FAD-linked_Oxidoreductase"/>
</dbReference>
<reference evidence="8" key="1">
    <citation type="journal article" date="2019" name="Int. J. Syst. Evol. Microbiol.">
        <title>The Global Catalogue of Microorganisms (GCM) 10K type strain sequencing project: providing services to taxonomists for standard genome sequencing and annotation.</title>
        <authorList>
            <consortium name="The Broad Institute Genomics Platform"/>
            <consortium name="The Broad Institute Genome Sequencing Center for Infectious Disease"/>
            <person name="Wu L."/>
            <person name="Ma J."/>
        </authorList>
    </citation>
    <scope>NUCLEOTIDE SEQUENCE [LARGE SCALE GENOMIC DNA]</scope>
    <source>
        <strain evidence="8">ZS-35-S2</strain>
    </source>
</reference>
<accession>A0ABW1KGY8</accession>
<dbReference type="InterPro" id="IPR016167">
    <property type="entry name" value="FAD-bd_PCMH_sub1"/>
</dbReference>
<evidence type="ECO:0000256" key="2">
    <source>
        <dbReference type="ARBA" id="ARBA00005466"/>
    </source>
</evidence>
<keyword evidence="3" id="KW-0285">Flavoprotein</keyword>
<dbReference type="InterPro" id="IPR036318">
    <property type="entry name" value="FAD-bd_PCMH-like_sf"/>
</dbReference>
<dbReference type="PROSITE" id="PS51387">
    <property type="entry name" value="FAD_PCMH"/>
    <property type="match status" value="1"/>
</dbReference>
<dbReference type="Proteomes" id="UP001596203">
    <property type="component" value="Unassembled WGS sequence"/>
</dbReference>
<dbReference type="InterPro" id="IPR016169">
    <property type="entry name" value="FAD-bd_PCMH_sub2"/>
</dbReference>
<gene>
    <name evidence="7" type="ORF">ACFP2T_29500</name>
</gene>
<feature type="domain" description="FAD-binding PCMH-type" evidence="6">
    <location>
        <begin position="45"/>
        <end position="215"/>
    </location>
</feature>
<dbReference type="EMBL" id="JBHSPR010000032">
    <property type="protein sequence ID" value="MFC6020293.1"/>
    <property type="molecule type" value="Genomic_DNA"/>
</dbReference>
<dbReference type="InterPro" id="IPR006093">
    <property type="entry name" value="Oxy_OxRdtase_FAD_BS"/>
</dbReference>
<dbReference type="PANTHER" id="PTHR42973:SF39">
    <property type="entry name" value="FAD-BINDING PCMH-TYPE DOMAIN-CONTAINING PROTEIN"/>
    <property type="match status" value="1"/>
</dbReference>
<dbReference type="Gene3D" id="3.30.465.10">
    <property type="match status" value="1"/>
</dbReference>
<evidence type="ECO:0000256" key="1">
    <source>
        <dbReference type="ARBA" id="ARBA00001974"/>
    </source>
</evidence>
<evidence type="ECO:0000256" key="4">
    <source>
        <dbReference type="ARBA" id="ARBA00022827"/>
    </source>
</evidence>
<dbReference type="InterPro" id="IPR012951">
    <property type="entry name" value="BBE"/>
</dbReference>
<comment type="similarity">
    <text evidence="2">Belongs to the oxygen-dependent FAD-linked oxidoreductase family.</text>
</comment>
<keyword evidence="5" id="KW-0560">Oxidoreductase</keyword>
<sequence length="470" mass="49805">MAAQSSLPTAVRNAVRRLRPILGDRLVTTSDPGYESTRRLWNAAVTTRPALIARCLDTDDVRAVVRTARDCGVPLSVRAGGHDWAGRALRPGGLVLDMTGMNQVSIARDSATAIVAGGATAADLLAAAQPYGLVTATGVVRAVGMAGLSLAGGYGPLCGRYGLALDNLLGAELVLADGTQVTASLDDDANLYWALRGGGGNFGVVTSLRYRLHPLRTVLAGMILFPVEQARNVLASYRNFLPDCPDELTVMAGFLPGPQRQPMVFLAPTWSGRDLGAGERAVARLAAFGRPITAQVGPMTYGDALGMFDGGMLPGNHYLLRTRWLAELSGPAVEVLLDAATSASSPFSALAVHHFHGAASRIGRTETAFGLRDDHLLVEVIAVWPPGEPVAAHRHWADRCSARLAPLALPGGYPNLLAPDEHERVRLAYGPNYPRVLAAKRRYDPDNLFGSAVPTLPRITGPRARTRSIG</sequence>
<evidence type="ECO:0000259" key="6">
    <source>
        <dbReference type="PROSITE" id="PS51387"/>
    </source>
</evidence>
<evidence type="ECO:0000256" key="3">
    <source>
        <dbReference type="ARBA" id="ARBA00022630"/>
    </source>
</evidence>
<dbReference type="InterPro" id="IPR016166">
    <property type="entry name" value="FAD-bd_PCMH"/>
</dbReference>